<evidence type="ECO:0008006" key="3">
    <source>
        <dbReference type="Google" id="ProtNLM"/>
    </source>
</evidence>
<sequence>MFAKFPIFSVMTATLLLSACGSSVPLTETRPALAAVIPGIPSPSLHAGKYSCESGSRVEIQQDDRGAVQLIWLGRAYVMTPVVTSTGAVRLENAQSGLVWIQIPAKSMLLNTKQSSQLANGCNAG</sequence>
<organism evidence="1 2">
    <name type="scientific">Glaciimonas soli</name>
    <dbReference type="NCBI Taxonomy" id="2590999"/>
    <lineage>
        <taxon>Bacteria</taxon>
        <taxon>Pseudomonadati</taxon>
        <taxon>Pseudomonadota</taxon>
        <taxon>Betaproteobacteria</taxon>
        <taxon>Burkholderiales</taxon>
        <taxon>Oxalobacteraceae</taxon>
        <taxon>Glaciimonas</taxon>
    </lineage>
</organism>
<proteinExistence type="predicted"/>
<evidence type="ECO:0000313" key="1">
    <source>
        <dbReference type="EMBL" id="MQR01559.1"/>
    </source>
</evidence>
<dbReference type="OrthoDB" id="5297272at2"/>
<evidence type="ECO:0000313" key="2">
    <source>
        <dbReference type="Proteomes" id="UP000451565"/>
    </source>
</evidence>
<reference evidence="1 2" key="1">
    <citation type="submission" date="2019-10" db="EMBL/GenBank/DDBJ databases">
        <title>Glaciimonas soli sp. nov., a psychrophilic bacterium isolated from the forest soil of a high elevation mountain in Taiwan.</title>
        <authorList>
            <person name="Wang L.-T."/>
            <person name="Shieh W.Y."/>
        </authorList>
    </citation>
    <scope>NUCLEOTIDE SEQUENCE [LARGE SCALE GENOMIC DNA]</scope>
    <source>
        <strain evidence="1 2">GS1</strain>
    </source>
</reference>
<comment type="caution">
    <text evidence="1">The sequence shown here is derived from an EMBL/GenBank/DDBJ whole genome shotgun (WGS) entry which is preliminary data.</text>
</comment>
<dbReference type="PROSITE" id="PS51257">
    <property type="entry name" value="PROKAR_LIPOPROTEIN"/>
    <property type="match status" value="1"/>
</dbReference>
<dbReference type="Proteomes" id="UP000451565">
    <property type="component" value="Unassembled WGS sequence"/>
</dbReference>
<name>A0A843YNZ8_9BURK</name>
<dbReference type="EMBL" id="WINI01000007">
    <property type="protein sequence ID" value="MQR01559.1"/>
    <property type="molecule type" value="Genomic_DNA"/>
</dbReference>
<accession>A0A843YNZ8</accession>
<protein>
    <recommendedName>
        <fullName evidence="3">Membrane-bound lysozyme inhibitor of c-type lysozyme MliC</fullName>
    </recommendedName>
</protein>
<dbReference type="AlphaFoldDB" id="A0A843YNZ8"/>
<keyword evidence="2" id="KW-1185">Reference proteome</keyword>
<gene>
    <name evidence="1" type="ORF">GEV47_12835</name>
</gene>
<dbReference type="RefSeq" id="WP_153235171.1">
    <property type="nucleotide sequence ID" value="NZ_WINI01000007.1"/>
</dbReference>